<organism evidence="1 2">
    <name type="scientific">Drosophila virilis</name>
    <name type="common">Fruit fly</name>
    <dbReference type="NCBI Taxonomy" id="7244"/>
    <lineage>
        <taxon>Eukaryota</taxon>
        <taxon>Metazoa</taxon>
        <taxon>Ecdysozoa</taxon>
        <taxon>Arthropoda</taxon>
        <taxon>Hexapoda</taxon>
        <taxon>Insecta</taxon>
        <taxon>Pterygota</taxon>
        <taxon>Neoptera</taxon>
        <taxon>Endopterygota</taxon>
        <taxon>Diptera</taxon>
        <taxon>Brachycera</taxon>
        <taxon>Muscomorpha</taxon>
        <taxon>Ephydroidea</taxon>
        <taxon>Drosophilidae</taxon>
        <taxon>Drosophila</taxon>
    </lineage>
</organism>
<dbReference type="InParanoid" id="B4MB89"/>
<dbReference type="HOGENOM" id="CLU_043994_5_1_1"/>
<sequence>MNALVPDVLDEAPPKDKLKVSYAGELAVQEGNELTPTQVKDEPLVTWEAAEGDEATLHTLLMVDPDAPSRADPKFREILHWAVVNIPGNQLGAGQTLAEYVGSGPPKGTGLHRYIFLLYRQGERIDESLHIDRRTRTGRLNFSTRQFAAKHGLGQPIAGNFYEAQYDDYVPIRNKDITG</sequence>
<dbReference type="InterPro" id="IPR035810">
    <property type="entry name" value="PEBP_euk"/>
</dbReference>
<dbReference type="Pfam" id="PF01161">
    <property type="entry name" value="PBP"/>
    <property type="match status" value="1"/>
</dbReference>
<dbReference type="PANTHER" id="PTHR11362">
    <property type="entry name" value="PHOSPHATIDYLETHANOLAMINE-BINDING PROTEIN"/>
    <property type="match status" value="1"/>
</dbReference>
<dbReference type="OMA" id="HIDKRTR"/>
<protein>
    <recommendedName>
        <fullName evidence="3">Phosphatidylethanolamine-binding protein</fullName>
    </recommendedName>
</protein>
<dbReference type="AlphaFoldDB" id="B4MB89"/>
<gene>
    <name evidence="1" type="primary">Dvir\GJ14337</name>
    <name evidence="1" type="ORF">Dvir_GJ14337</name>
</gene>
<dbReference type="KEGG" id="dvi:6635204"/>
<accession>B4MB89</accession>
<dbReference type="Gene3D" id="3.90.280.10">
    <property type="entry name" value="PEBP-like"/>
    <property type="match status" value="1"/>
</dbReference>
<dbReference type="OrthoDB" id="2506647at2759"/>
<evidence type="ECO:0000313" key="1">
    <source>
        <dbReference type="EMBL" id="EDW58360.1"/>
    </source>
</evidence>
<dbReference type="FunCoup" id="B4MB89">
    <property type="interactions" value="149"/>
</dbReference>
<reference evidence="1 2" key="1">
    <citation type="journal article" date="2007" name="Nature">
        <title>Evolution of genes and genomes on the Drosophila phylogeny.</title>
        <authorList>
            <consortium name="Drosophila 12 Genomes Consortium"/>
            <person name="Clark A.G."/>
            <person name="Eisen M.B."/>
            <person name="Smith D.R."/>
            <person name="Bergman C.M."/>
            <person name="Oliver B."/>
            <person name="Markow T.A."/>
            <person name="Kaufman T.C."/>
            <person name="Kellis M."/>
            <person name="Gelbart W."/>
            <person name="Iyer V.N."/>
            <person name="Pollard D.A."/>
            <person name="Sackton T.B."/>
            <person name="Larracuente A.M."/>
            <person name="Singh N.D."/>
            <person name="Abad J.P."/>
            <person name="Abt D.N."/>
            <person name="Adryan B."/>
            <person name="Aguade M."/>
            <person name="Akashi H."/>
            <person name="Anderson W.W."/>
            <person name="Aquadro C.F."/>
            <person name="Ardell D.H."/>
            <person name="Arguello R."/>
            <person name="Artieri C.G."/>
            <person name="Barbash D.A."/>
            <person name="Barker D."/>
            <person name="Barsanti P."/>
            <person name="Batterham P."/>
            <person name="Batzoglou S."/>
            <person name="Begun D."/>
            <person name="Bhutkar A."/>
            <person name="Blanco E."/>
            <person name="Bosak S.A."/>
            <person name="Bradley R.K."/>
            <person name="Brand A.D."/>
            <person name="Brent M.R."/>
            <person name="Brooks A.N."/>
            <person name="Brown R.H."/>
            <person name="Butlin R.K."/>
            <person name="Caggese C."/>
            <person name="Calvi B.R."/>
            <person name="Bernardo de Carvalho A."/>
            <person name="Caspi A."/>
            <person name="Castrezana S."/>
            <person name="Celniker S.E."/>
            <person name="Chang J.L."/>
            <person name="Chapple C."/>
            <person name="Chatterji S."/>
            <person name="Chinwalla A."/>
            <person name="Civetta A."/>
            <person name="Clifton S.W."/>
            <person name="Comeron J.M."/>
            <person name="Costello J.C."/>
            <person name="Coyne J.A."/>
            <person name="Daub J."/>
            <person name="David R.G."/>
            <person name="Delcher A.L."/>
            <person name="Delehaunty K."/>
            <person name="Do C.B."/>
            <person name="Ebling H."/>
            <person name="Edwards K."/>
            <person name="Eickbush T."/>
            <person name="Evans J.D."/>
            <person name="Filipski A."/>
            <person name="Findeiss S."/>
            <person name="Freyhult E."/>
            <person name="Fulton L."/>
            <person name="Fulton R."/>
            <person name="Garcia A.C."/>
            <person name="Gardiner A."/>
            <person name="Garfield D.A."/>
            <person name="Garvin B.E."/>
            <person name="Gibson G."/>
            <person name="Gilbert D."/>
            <person name="Gnerre S."/>
            <person name="Godfrey J."/>
            <person name="Good R."/>
            <person name="Gotea V."/>
            <person name="Gravely B."/>
            <person name="Greenberg A.J."/>
            <person name="Griffiths-Jones S."/>
            <person name="Gross S."/>
            <person name="Guigo R."/>
            <person name="Gustafson E.A."/>
            <person name="Haerty W."/>
            <person name="Hahn M.W."/>
            <person name="Halligan D.L."/>
            <person name="Halpern A.L."/>
            <person name="Halter G.M."/>
            <person name="Han M.V."/>
            <person name="Heger A."/>
            <person name="Hillier L."/>
            <person name="Hinrichs A.S."/>
            <person name="Holmes I."/>
            <person name="Hoskins R.A."/>
            <person name="Hubisz M.J."/>
            <person name="Hultmark D."/>
            <person name="Huntley M.A."/>
            <person name="Jaffe D.B."/>
            <person name="Jagadeeshan S."/>
            <person name="Jeck W.R."/>
            <person name="Johnson J."/>
            <person name="Jones C.D."/>
            <person name="Jordan W.C."/>
            <person name="Karpen G.H."/>
            <person name="Kataoka E."/>
            <person name="Keightley P.D."/>
            <person name="Kheradpour P."/>
            <person name="Kirkness E.F."/>
            <person name="Koerich L.B."/>
            <person name="Kristiansen K."/>
            <person name="Kudrna D."/>
            <person name="Kulathinal R.J."/>
            <person name="Kumar S."/>
            <person name="Kwok R."/>
            <person name="Lander E."/>
            <person name="Langley C.H."/>
            <person name="Lapoint R."/>
            <person name="Lazzaro B.P."/>
            <person name="Lee S.J."/>
            <person name="Levesque L."/>
            <person name="Li R."/>
            <person name="Lin C.F."/>
            <person name="Lin M.F."/>
            <person name="Lindblad-Toh K."/>
            <person name="Llopart A."/>
            <person name="Long M."/>
            <person name="Low L."/>
            <person name="Lozovsky E."/>
            <person name="Lu J."/>
            <person name="Luo M."/>
            <person name="Machado C.A."/>
            <person name="Makalowski W."/>
            <person name="Marzo M."/>
            <person name="Matsuda M."/>
            <person name="Matzkin L."/>
            <person name="McAllister B."/>
            <person name="McBride C.S."/>
            <person name="McKernan B."/>
            <person name="McKernan K."/>
            <person name="Mendez-Lago M."/>
            <person name="Minx P."/>
            <person name="Mollenhauer M.U."/>
            <person name="Montooth K."/>
            <person name="Mount S.M."/>
            <person name="Mu X."/>
            <person name="Myers E."/>
            <person name="Negre B."/>
            <person name="Newfeld S."/>
            <person name="Nielsen R."/>
            <person name="Noor M.A."/>
            <person name="O'Grady P."/>
            <person name="Pachter L."/>
            <person name="Papaceit M."/>
            <person name="Parisi M.J."/>
            <person name="Parisi M."/>
            <person name="Parts L."/>
            <person name="Pedersen J.S."/>
            <person name="Pesole G."/>
            <person name="Phillippy A.M."/>
            <person name="Ponting C.P."/>
            <person name="Pop M."/>
            <person name="Porcelli D."/>
            <person name="Powell J.R."/>
            <person name="Prohaska S."/>
            <person name="Pruitt K."/>
            <person name="Puig M."/>
            <person name="Quesneville H."/>
            <person name="Ram K.R."/>
            <person name="Rand D."/>
            <person name="Rasmussen M.D."/>
            <person name="Reed L.K."/>
            <person name="Reenan R."/>
            <person name="Reily A."/>
            <person name="Remington K.A."/>
            <person name="Rieger T.T."/>
            <person name="Ritchie M.G."/>
            <person name="Robin C."/>
            <person name="Rogers Y.H."/>
            <person name="Rohde C."/>
            <person name="Rozas J."/>
            <person name="Rubenfield M.J."/>
            <person name="Ruiz A."/>
            <person name="Russo S."/>
            <person name="Salzberg S.L."/>
            <person name="Sanchez-Gracia A."/>
            <person name="Saranga D.J."/>
            <person name="Sato H."/>
            <person name="Schaeffer S.W."/>
            <person name="Schatz M.C."/>
            <person name="Schlenke T."/>
            <person name="Schwartz R."/>
            <person name="Segarra C."/>
            <person name="Singh R.S."/>
            <person name="Sirot L."/>
            <person name="Sirota M."/>
            <person name="Sisneros N.B."/>
            <person name="Smith C.D."/>
            <person name="Smith T.F."/>
            <person name="Spieth J."/>
            <person name="Stage D.E."/>
            <person name="Stark A."/>
            <person name="Stephan W."/>
            <person name="Strausberg R.L."/>
            <person name="Strempel S."/>
            <person name="Sturgill D."/>
            <person name="Sutton G."/>
            <person name="Sutton G.G."/>
            <person name="Tao W."/>
            <person name="Teichmann S."/>
            <person name="Tobari Y.N."/>
            <person name="Tomimura Y."/>
            <person name="Tsolas J.M."/>
            <person name="Valente V.L."/>
            <person name="Venter E."/>
            <person name="Venter J.C."/>
            <person name="Vicario S."/>
            <person name="Vieira F.G."/>
            <person name="Vilella A.J."/>
            <person name="Villasante A."/>
            <person name="Walenz B."/>
            <person name="Wang J."/>
            <person name="Wasserman M."/>
            <person name="Watts T."/>
            <person name="Wilson D."/>
            <person name="Wilson R.K."/>
            <person name="Wing R.A."/>
            <person name="Wolfner M.F."/>
            <person name="Wong A."/>
            <person name="Wong G.K."/>
            <person name="Wu C.I."/>
            <person name="Wu G."/>
            <person name="Yamamoto D."/>
            <person name="Yang H.P."/>
            <person name="Yang S.P."/>
            <person name="Yorke J.A."/>
            <person name="Yoshida K."/>
            <person name="Zdobnov E."/>
            <person name="Zhang P."/>
            <person name="Zhang Y."/>
            <person name="Zimin A.V."/>
            <person name="Baldwin J."/>
            <person name="Abdouelleil A."/>
            <person name="Abdulkadir J."/>
            <person name="Abebe A."/>
            <person name="Abera B."/>
            <person name="Abreu J."/>
            <person name="Acer S.C."/>
            <person name="Aftuck L."/>
            <person name="Alexander A."/>
            <person name="An P."/>
            <person name="Anderson E."/>
            <person name="Anderson S."/>
            <person name="Arachi H."/>
            <person name="Azer M."/>
            <person name="Bachantsang P."/>
            <person name="Barry A."/>
            <person name="Bayul T."/>
            <person name="Berlin A."/>
            <person name="Bessette D."/>
            <person name="Bloom T."/>
            <person name="Blye J."/>
            <person name="Boguslavskiy L."/>
            <person name="Bonnet C."/>
            <person name="Boukhgalter B."/>
            <person name="Bourzgui I."/>
            <person name="Brown A."/>
            <person name="Cahill P."/>
            <person name="Channer S."/>
            <person name="Cheshatsang Y."/>
            <person name="Chuda L."/>
            <person name="Citroen M."/>
            <person name="Collymore A."/>
            <person name="Cooke P."/>
            <person name="Costello M."/>
            <person name="D'Aco K."/>
            <person name="Daza R."/>
            <person name="De Haan G."/>
            <person name="DeGray S."/>
            <person name="DeMaso C."/>
            <person name="Dhargay N."/>
            <person name="Dooley K."/>
            <person name="Dooley E."/>
            <person name="Doricent M."/>
            <person name="Dorje P."/>
            <person name="Dorjee K."/>
            <person name="Dupes A."/>
            <person name="Elong R."/>
            <person name="Falk J."/>
            <person name="Farina A."/>
            <person name="Faro S."/>
            <person name="Ferguson D."/>
            <person name="Fisher S."/>
            <person name="Foley C.D."/>
            <person name="Franke A."/>
            <person name="Friedrich D."/>
            <person name="Gadbois L."/>
            <person name="Gearin G."/>
            <person name="Gearin C.R."/>
            <person name="Giannoukos G."/>
            <person name="Goode T."/>
            <person name="Graham J."/>
            <person name="Grandbois E."/>
            <person name="Grewal S."/>
            <person name="Gyaltsen K."/>
            <person name="Hafez N."/>
            <person name="Hagos B."/>
            <person name="Hall J."/>
            <person name="Henson C."/>
            <person name="Hollinger A."/>
            <person name="Honan T."/>
            <person name="Huard M.D."/>
            <person name="Hughes L."/>
            <person name="Hurhula B."/>
            <person name="Husby M.E."/>
            <person name="Kamat A."/>
            <person name="Kanga B."/>
            <person name="Kashin S."/>
            <person name="Khazanovich D."/>
            <person name="Kisner P."/>
            <person name="Lance K."/>
            <person name="Lara M."/>
            <person name="Lee W."/>
            <person name="Lennon N."/>
            <person name="Letendre F."/>
            <person name="LeVine R."/>
            <person name="Lipovsky A."/>
            <person name="Liu X."/>
            <person name="Liu J."/>
            <person name="Liu S."/>
            <person name="Lokyitsang T."/>
            <person name="Lokyitsang Y."/>
            <person name="Lubonja R."/>
            <person name="Lui A."/>
            <person name="MacDonald P."/>
            <person name="Magnisalis V."/>
            <person name="Maru K."/>
            <person name="Matthews C."/>
            <person name="McCusker W."/>
            <person name="McDonough S."/>
            <person name="Mehta T."/>
            <person name="Meldrim J."/>
            <person name="Meneus L."/>
            <person name="Mihai O."/>
            <person name="Mihalev A."/>
            <person name="Mihova T."/>
            <person name="Mittelman R."/>
            <person name="Mlenga V."/>
            <person name="Montmayeur A."/>
            <person name="Mulrain L."/>
            <person name="Navidi A."/>
            <person name="Naylor J."/>
            <person name="Negash T."/>
            <person name="Nguyen T."/>
            <person name="Nguyen N."/>
            <person name="Nicol R."/>
            <person name="Norbu C."/>
            <person name="Norbu N."/>
            <person name="Novod N."/>
            <person name="O'Neill B."/>
            <person name="Osman S."/>
            <person name="Markiewicz E."/>
            <person name="Oyono O.L."/>
            <person name="Patti C."/>
            <person name="Phunkhang P."/>
            <person name="Pierre F."/>
            <person name="Priest M."/>
            <person name="Raghuraman S."/>
            <person name="Rege F."/>
            <person name="Reyes R."/>
            <person name="Rise C."/>
            <person name="Rogov P."/>
            <person name="Ross K."/>
            <person name="Ryan E."/>
            <person name="Settipalli S."/>
            <person name="Shea T."/>
            <person name="Sherpa N."/>
            <person name="Shi L."/>
            <person name="Shih D."/>
            <person name="Sparrow T."/>
            <person name="Spaulding J."/>
            <person name="Stalker J."/>
            <person name="Stange-Thomann N."/>
            <person name="Stavropoulos S."/>
            <person name="Stone C."/>
            <person name="Strader C."/>
            <person name="Tesfaye S."/>
            <person name="Thomson T."/>
            <person name="Thoulutsang Y."/>
            <person name="Thoulutsang D."/>
            <person name="Topham K."/>
            <person name="Topping I."/>
            <person name="Tsamla T."/>
            <person name="Vassiliev H."/>
            <person name="Vo A."/>
            <person name="Wangchuk T."/>
            <person name="Wangdi T."/>
            <person name="Weiand M."/>
            <person name="Wilkinson J."/>
            <person name="Wilson A."/>
            <person name="Yadav S."/>
            <person name="Young G."/>
            <person name="Yu Q."/>
            <person name="Zembek L."/>
            <person name="Zhong D."/>
            <person name="Zimmer A."/>
            <person name="Zwirko Z."/>
            <person name="Jaffe D.B."/>
            <person name="Alvarez P."/>
            <person name="Brockman W."/>
            <person name="Butler J."/>
            <person name="Chin C."/>
            <person name="Gnerre S."/>
            <person name="Grabherr M."/>
            <person name="Kleber M."/>
            <person name="Mauceli E."/>
            <person name="MacCallum I."/>
        </authorList>
    </citation>
    <scope>NUCLEOTIDE SEQUENCE [LARGE SCALE GENOMIC DNA]</scope>
    <source>
        <strain evidence="2">Tucson 15010-1051.87</strain>
    </source>
</reference>
<dbReference type="STRING" id="7244.B4MB89"/>
<proteinExistence type="predicted"/>
<dbReference type="SUPFAM" id="SSF49777">
    <property type="entry name" value="PEBP-like"/>
    <property type="match status" value="1"/>
</dbReference>
<dbReference type="EMBL" id="CH940656">
    <property type="protein sequence ID" value="EDW58360.1"/>
    <property type="molecule type" value="Genomic_DNA"/>
</dbReference>
<dbReference type="CDD" id="cd00866">
    <property type="entry name" value="PEBP_euk"/>
    <property type="match status" value="1"/>
</dbReference>
<evidence type="ECO:0008006" key="3">
    <source>
        <dbReference type="Google" id="ProtNLM"/>
    </source>
</evidence>
<dbReference type="PANTHER" id="PTHR11362:SF82">
    <property type="entry name" value="PHOSPHATIDYLETHANOLAMINE-BINDING PROTEIN 4"/>
    <property type="match status" value="1"/>
</dbReference>
<name>B4MB89_DROVI</name>
<dbReference type="MEROPS" id="I51.002"/>
<keyword evidence="2" id="KW-1185">Reference proteome</keyword>
<dbReference type="InterPro" id="IPR008914">
    <property type="entry name" value="PEBP"/>
</dbReference>
<dbReference type="InterPro" id="IPR036610">
    <property type="entry name" value="PEBP-like_sf"/>
</dbReference>
<dbReference type="Proteomes" id="UP000008792">
    <property type="component" value="Unassembled WGS sequence"/>
</dbReference>
<dbReference type="eggNOG" id="KOG3346">
    <property type="taxonomic scope" value="Eukaryota"/>
</dbReference>
<evidence type="ECO:0000313" key="2">
    <source>
        <dbReference type="Proteomes" id="UP000008792"/>
    </source>
</evidence>
<dbReference type="PhylomeDB" id="B4MB89"/>